<name>A0A6M3MHJ7_9ZZZZ</name>
<dbReference type="EMBL" id="MT143891">
    <property type="protein sequence ID" value="QJB04876.1"/>
    <property type="molecule type" value="Genomic_DNA"/>
</dbReference>
<evidence type="ECO:0000313" key="1">
    <source>
        <dbReference type="EMBL" id="QJB04876.1"/>
    </source>
</evidence>
<accession>A0A6M3MHJ7</accession>
<organism evidence="1">
    <name type="scientific">viral metagenome</name>
    <dbReference type="NCBI Taxonomy" id="1070528"/>
    <lineage>
        <taxon>unclassified sequences</taxon>
        <taxon>metagenomes</taxon>
        <taxon>organismal metagenomes</taxon>
    </lineage>
</organism>
<dbReference type="AlphaFoldDB" id="A0A6M3MHJ7"/>
<gene>
    <name evidence="1" type="ORF">MM171B00165_0052</name>
</gene>
<protein>
    <submittedName>
        <fullName evidence="1">Uncharacterized protein</fullName>
    </submittedName>
</protein>
<proteinExistence type="predicted"/>
<sequence length="93" mass="10335">MAALFAEMPDIEPVDAATLDFDWSVSFSGFTDAEVGRLTKKADGDDKDREKNRADGESKGLFKIVIECRNEDHQAELLARFEEDGLPCQALIL</sequence>
<reference evidence="1" key="1">
    <citation type="submission" date="2020-03" db="EMBL/GenBank/DDBJ databases">
        <title>The deep terrestrial virosphere.</title>
        <authorList>
            <person name="Holmfeldt K."/>
            <person name="Nilsson E."/>
            <person name="Simone D."/>
            <person name="Lopez-Fernandez M."/>
            <person name="Wu X."/>
            <person name="de Brujin I."/>
            <person name="Lundin D."/>
            <person name="Andersson A."/>
            <person name="Bertilsson S."/>
            <person name="Dopson M."/>
        </authorList>
    </citation>
    <scope>NUCLEOTIDE SEQUENCE</scope>
    <source>
        <strain evidence="1">MM171B00165</strain>
    </source>
</reference>